<feature type="chain" id="PRO_5037818300" evidence="1">
    <location>
        <begin position="21"/>
        <end position="291"/>
    </location>
</feature>
<reference evidence="2" key="1">
    <citation type="submission" date="2019-04" db="EMBL/GenBank/DDBJ databases">
        <title>Evolution of Biomass-Degrading Anaerobic Consortia Revealed by Metagenomics.</title>
        <authorList>
            <person name="Peng X."/>
        </authorList>
    </citation>
    <scope>NUCLEOTIDE SEQUENCE</scope>
    <source>
        <strain evidence="2">SIG66</strain>
    </source>
</reference>
<dbReference type="Proteomes" id="UP000725649">
    <property type="component" value="Unassembled WGS sequence"/>
</dbReference>
<dbReference type="EMBL" id="SUVG01000001">
    <property type="protein sequence ID" value="MBE6420708.1"/>
    <property type="molecule type" value="Genomic_DNA"/>
</dbReference>
<evidence type="ECO:0000313" key="3">
    <source>
        <dbReference type="Proteomes" id="UP000725649"/>
    </source>
</evidence>
<proteinExistence type="predicted"/>
<comment type="caution">
    <text evidence="2">The sequence shown here is derived from an EMBL/GenBank/DDBJ whole genome shotgun (WGS) entry which is preliminary data.</text>
</comment>
<organism evidence="2 3">
    <name type="scientific">Candidatus Avelusimicrobium gallicola</name>
    <dbReference type="NCBI Taxonomy" id="2562704"/>
    <lineage>
        <taxon>Bacteria</taxon>
        <taxon>Pseudomonadati</taxon>
        <taxon>Elusimicrobiota</taxon>
        <taxon>Elusimicrobia</taxon>
        <taxon>Elusimicrobiales</taxon>
        <taxon>Elusimicrobiaceae</taxon>
        <taxon>Candidatus Avelusimicrobium</taxon>
    </lineage>
</organism>
<feature type="signal peptide" evidence="1">
    <location>
        <begin position="1"/>
        <end position="20"/>
    </location>
</feature>
<evidence type="ECO:0000256" key="1">
    <source>
        <dbReference type="SAM" id="SignalP"/>
    </source>
</evidence>
<dbReference type="AlphaFoldDB" id="A0A928DNN5"/>
<sequence length="291" mass="32709">MKKLLLSILSVCILSAAAQARTVDVTAAYTGASHFTKADAGATVALSLNTLAGIQARYVNDDVFKDPIYSVYLPIHMDFDYLKFNFTPFYYFKNKSDDARYQDASAFGLNSRLIITMQDDEVNDLYTHAFIGASFARQKGTLTLEGADSNQYYSEAAYTLGLHKDFYRAFGFELIGTVFQYPDGITGVESFRGIMDQQDLASTQTLDIVRELPKYAVGTRLTRMWADDGSSIYLSYRFGEYHTTDSQHSFVVGNSFIVGNLVSADMAYNHVRSVHNKDKRDIFYIRLGMSF</sequence>
<accession>A0A928DNN5</accession>
<protein>
    <submittedName>
        <fullName evidence="2">Uncharacterized protein</fullName>
    </submittedName>
</protein>
<name>A0A928DNN5_9BACT</name>
<evidence type="ECO:0000313" key="2">
    <source>
        <dbReference type="EMBL" id="MBE6420708.1"/>
    </source>
</evidence>
<gene>
    <name evidence="2" type="ORF">E7027_00960</name>
</gene>
<keyword evidence="1" id="KW-0732">Signal</keyword>